<sequence length="105" mass="11651">MSVRPIDSLTMLPRLTEAGRAVQQNEQYPHAFQQVLGTQVVQEGERSQKQVRRRTEAEKPTINPDAQQRGGAQAGPRSGGERRQRQAPAPRQEQPAGTGRLDVKV</sequence>
<keyword evidence="3" id="KW-1185">Reference proteome</keyword>
<accession>A0ABS4JRW2</accession>
<feature type="region of interest" description="Disordered" evidence="1">
    <location>
        <begin position="39"/>
        <end position="105"/>
    </location>
</feature>
<dbReference type="EMBL" id="JAGGLG010000006">
    <property type="protein sequence ID" value="MBP2017700.1"/>
    <property type="molecule type" value="Genomic_DNA"/>
</dbReference>
<name>A0ABS4JRW2_9FIRM</name>
<evidence type="ECO:0000313" key="3">
    <source>
        <dbReference type="Proteomes" id="UP001519289"/>
    </source>
</evidence>
<reference evidence="2 3" key="1">
    <citation type="submission" date="2021-03" db="EMBL/GenBank/DDBJ databases">
        <title>Genomic Encyclopedia of Type Strains, Phase IV (KMG-IV): sequencing the most valuable type-strain genomes for metagenomic binning, comparative biology and taxonomic classification.</title>
        <authorList>
            <person name="Goeker M."/>
        </authorList>
    </citation>
    <scope>NUCLEOTIDE SEQUENCE [LARGE SCALE GENOMIC DNA]</scope>
    <source>
        <strain evidence="2 3">DSM 27138</strain>
    </source>
</reference>
<proteinExistence type="predicted"/>
<dbReference type="RefSeq" id="WP_209465833.1">
    <property type="nucleotide sequence ID" value="NZ_JAGGLG010000006.1"/>
</dbReference>
<dbReference type="Proteomes" id="UP001519289">
    <property type="component" value="Unassembled WGS sequence"/>
</dbReference>
<gene>
    <name evidence="2" type="ORF">J2Z79_001085</name>
</gene>
<feature type="compositionally biased region" description="Low complexity" evidence="1">
    <location>
        <begin position="86"/>
        <end position="96"/>
    </location>
</feature>
<organism evidence="2 3">
    <name type="scientific">Symbiobacterium terraclitae</name>
    <dbReference type="NCBI Taxonomy" id="557451"/>
    <lineage>
        <taxon>Bacteria</taxon>
        <taxon>Bacillati</taxon>
        <taxon>Bacillota</taxon>
        <taxon>Clostridia</taxon>
        <taxon>Eubacteriales</taxon>
        <taxon>Symbiobacteriaceae</taxon>
        <taxon>Symbiobacterium</taxon>
    </lineage>
</organism>
<evidence type="ECO:0000256" key="1">
    <source>
        <dbReference type="SAM" id="MobiDB-lite"/>
    </source>
</evidence>
<comment type="caution">
    <text evidence="2">The sequence shown here is derived from an EMBL/GenBank/DDBJ whole genome shotgun (WGS) entry which is preliminary data.</text>
</comment>
<evidence type="ECO:0000313" key="2">
    <source>
        <dbReference type="EMBL" id="MBP2017700.1"/>
    </source>
</evidence>
<protein>
    <submittedName>
        <fullName evidence="2">Uncharacterized protein</fullName>
    </submittedName>
</protein>
<feature type="compositionally biased region" description="Basic and acidic residues" evidence="1">
    <location>
        <begin position="43"/>
        <end position="59"/>
    </location>
</feature>